<comment type="caution">
    <text evidence="2">The sequence shown here is derived from an EMBL/GenBank/DDBJ whole genome shotgun (WGS) entry which is preliminary data.</text>
</comment>
<evidence type="ECO:0000256" key="1">
    <source>
        <dbReference type="SAM" id="MobiDB-lite"/>
    </source>
</evidence>
<evidence type="ECO:0000313" key="2">
    <source>
        <dbReference type="EMBL" id="MED6176166.1"/>
    </source>
</evidence>
<keyword evidence="3" id="KW-1185">Reference proteome</keyword>
<feature type="compositionally biased region" description="Low complexity" evidence="1">
    <location>
        <begin position="9"/>
        <end position="22"/>
    </location>
</feature>
<accession>A0ABU6VSJ2</accession>
<organism evidence="2 3">
    <name type="scientific">Stylosanthes scabra</name>
    <dbReference type="NCBI Taxonomy" id="79078"/>
    <lineage>
        <taxon>Eukaryota</taxon>
        <taxon>Viridiplantae</taxon>
        <taxon>Streptophyta</taxon>
        <taxon>Embryophyta</taxon>
        <taxon>Tracheophyta</taxon>
        <taxon>Spermatophyta</taxon>
        <taxon>Magnoliopsida</taxon>
        <taxon>eudicotyledons</taxon>
        <taxon>Gunneridae</taxon>
        <taxon>Pentapetalae</taxon>
        <taxon>rosids</taxon>
        <taxon>fabids</taxon>
        <taxon>Fabales</taxon>
        <taxon>Fabaceae</taxon>
        <taxon>Papilionoideae</taxon>
        <taxon>50 kb inversion clade</taxon>
        <taxon>dalbergioids sensu lato</taxon>
        <taxon>Dalbergieae</taxon>
        <taxon>Pterocarpus clade</taxon>
        <taxon>Stylosanthes</taxon>
    </lineage>
</organism>
<feature type="compositionally biased region" description="Polar residues" evidence="1">
    <location>
        <begin position="23"/>
        <end position="43"/>
    </location>
</feature>
<evidence type="ECO:0000313" key="3">
    <source>
        <dbReference type="Proteomes" id="UP001341840"/>
    </source>
</evidence>
<protein>
    <submittedName>
        <fullName evidence="2">Uncharacterized protein</fullName>
    </submittedName>
</protein>
<reference evidence="2 3" key="1">
    <citation type="journal article" date="2023" name="Plants (Basel)">
        <title>Bridging the Gap: Combining Genomics and Transcriptomics Approaches to Understand Stylosanthes scabra, an Orphan Legume from the Brazilian Caatinga.</title>
        <authorList>
            <person name="Ferreira-Neto J.R.C."/>
            <person name="da Silva M.D."/>
            <person name="Binneck E."/>
            <person name="de Melo N.F."/>
            <person name="da Silva R.H."/>
            <person name="de Melo A.L.T.M."/>
            <person name="Pandolfi V."/>
            <person name="Bustamante F.O."/>
            <person name="Brasileiro-Vidal A.C."/>
            <person name="Benko-Iseppon A.M."/>
        </authorList>
    </citation>
    <scope>NUCLEOTIDE SEQUENCE [LARGE SCALE GENOMIC DNA]</scope>
    <source>
        <tissue evidence="2">Leaves</tissue>
    </source>
</reference>
<name>A0ABU6VSJ2_9FABA</name>
<feature type="compositionally biased region" description="Polar residues" evidence="1">
    <location>
        <begin position="56"/>
        <end position="75"/>
    </location>
</feature>
<dbReference type="Proteomes" id="UP001341840">
    <property type="component" value="Unassembled WGS sequence"/>
</dbReference>
<gene>
    <name evidence="2" type="ORF">PIB30_085501</name>
</gene>
<feature type="region of interest" description="Disordered" evidence="1">
    <location>
        <begin position="1"/>
        <end position="112"/>
    </location>
</feature>
<proteinExistence type="predicted"/>
<sequence>MSQRPSAATSTPRRLTPTPSVTAAPQVSKTHQPTEASSHTNAYASAPNAQRGGCSLPQQVHHLSTQQPRPASTSPRPAWGLIFRQQAHQPQRTPRRQEQFLGVGSSRQKQNS</sequence>
<dbReference type="EMBL" id="JASCZI010152463">
    <property type="protein sequence ID" value="MED6176166.1"/>
    <property type="molecule type" value="Genomic_DNA"/>
</dbReference>